<reference evidence="2 3" key="1">
    <citation type="journal article" date="2019" name="Mol. Biol. Evol.">
        <title>Blast fungal genomes show frequent chromosomal changes, gene gains and losses, and effector gene turnover.</title>
        <authorList>
            <person name="Gomez Luciano L.B."/>
            <person name="Jason Tsai I."/>
            <person name="Chuma I."/>
            <person name="Tosa Y."/>
            <person name="Chen Y.H."/>
            <person name="Li J.Y."/>
            <person name="Li M.Y."/>
            <person name="Jade Lu M.Y."/>
            <person name="Nakayashiki H."/>
            <person name="Li W.H."/>
        </authorList>
    </citation>
    <scope>NUCLEOTIDE SEQUENCE [LARGE SCALE GENOMIC DNA]</scope>
    <source>
        <strain evidence="2">MZ5-1-6</strain>
    </source>
</reference>
<feature type="compositionally biased region" description="Pro residues" evidence="1">
    <location>
        <begin position="86"/>
        <end position="95"/>
    </location>
</feature>
<evidence type="ECO:0000313" key="3">
    <source>
        <dbReference type="Proteomes" id="UP000294847"/>
    </source>
</evidence>
<accession>A0A4P7N6H9</accession>
<name>A0A4P7N6H9_PYROR</name>
<proteinExistence type="predicted"/>
<sequence>MSTPTPTNSPTSSPTKAAPCCGPTPTNSPATSPKPRRTAAVPTPNNCPTPGPKSPSLSGSLPAPKPGTVAPPPTPSSSPTRRRMAPCPPPPPSSPAAPKAGRVTPPPTLGDPALRERRAPPPPPPPSPAPPTAPRPWKKGVRSDEAIRMAKKHFGAQWEGTTEERLRRVEAKRYRRWLGAAGRPAVPDKRRRDSGAKVFLRGAIAGWRHQRLREGQVDEVRAGMGGLELMEE</sequence>
<feature type="compositionally biased region" description="Pro residues" evidence="1">
    <location>
        <begin position="63"/>
        <end position="76"/>
    </location>
</feature>
<protein>
    <submittedName>
        <fullName evidence="2">Uncharacterized protein</fullName>
    </submittedName>
</protein>
<organism evidence="2 3">
    <name type="scientific">Pyricularia oryzae</name>
    <name type="common">Rice blast fungus</name>
    <name type="synonym">Magnaporthe oryzae</name>
    <dbReference type="NCBI Taxonomy" id="318829"/>
    <lineage>
        <taxon>Eukaryota</taxon>
        <taxon>Fungi</taxon>
        <taxon>Dikarya</taxon>
        <taxon>Ascomycota</taxon>
        <taxon>Pezizomycotina</taxon>
        <taxon>Sordariomycetes</taxon>
        <taxon>Sordariomycetidae</taxon>
        <taxon>Magnaporthales</taxon>
        <taxon>Pyriculariaceae</taxon>
        <taxon>Pyricularia</taxon>
    </lineage>
</organism>
<feature type="compositionally biased region" description="Pro residues" evidence="1">
    <location>
        <begin position="120"/>
        <end position="134"/>
    </location>
</feature>
<dbReference type="AlphaFoldDB" id="A0A4P7N6H9"/>
<feature type="region of interest" description="Disordered" evidence="1">
    <location>
        <begin position="1"/>
        <end position="144"/>
    </location>
</feature>
<dbReference type="EMBL" id="CP034206">
    <property type="protein sequence ID" value="QBZ58208.1"/>
    <property type="molecule type" value="Genomic_DNA"/>
</dbReference>
<evidence type="ECO:0000256" key="1">
    <source>
        <dbReference type="SAM" id="MobiDB-lite"/>
    </source>
</evidence>
<dbReference type="Proteomes" id="UP000294847">
    <property type="component" value="Chromosome 3"/>
</dbReference>
<feature type="compositionally biased region" description="Low complexity" evidence="1">
    <location>
        <begin position="1"/>
        <end position="15"/>
    </location>
</feature>
<evidence type="ECO:0000313" key="2">
    <source>
        <dbReference type="EMBL" id="QBZ58208.1"/>
    </source>
</evidence>
<gene>
    <name evidence="2" type="ORF">PoMZ_03153</name>
</gene>